<proteinExistence type="predicted"/>
<accession>A0ACA8R4J0</accession>
<evidence type="ECO:0000313" key="1">
    <source>
        <dbReference type="EMBL" id="BBL62389.1"/>
    </source>
</evidence>
<reference evidence="1" key="1">
    <citation type="submission" date="2019-06" db="EMBL/GenBank/DDBJ databases">
        <title>Complete genome sequence of Methanobrevibacter arboriphilus strain SA.</title>
        <authorList>
            <person name="Asakawa S."/>
        </authorList>
    </citation>
    <scope>NUCLEOTIDE SEQUENCE</scope>
    <source>
        <strain evidence="1">SA</strain>
    </source>
</reference>
<name>A0ACA8R4J0_METAZ</name>
<keyword evidence="2" id="KW-1185">Reference proteome</keyword>
<dbReference type="EMBL" id="AP019779">
    <property type="protein sequence ID" value="BBL62389.1"/>
    <property type="molecule type" value="Genomic_DNA"/>
</dbReference>
<evidence type="ECO:0000313" key="2">
    <source>
        <dbReference type="Proteomes" id="UP000825015"/>
    </source>
</evidence>
<sequence>MNGKQLLSLIEKEMQNINKDEQIALGGTILRNALNNESTFMKQEFLKGLENDLISTDEKLKLFSEKVVLQK</sequence>
<dbReference type="Proteomes" id="UP000825015">
    <property type="component" value="Chromosome"/>
</dbReference>
<gene>
    <name evidence="1" type="ORF">MarbSA_14290</name>
</gene>
<organism evidence="1 2">
    <name type="scientific">Methanobrevibacter arboriphilus</name>
    <dbReference type="NCBI Taxonomy" id="39441"/>
    <lineage>
        <taxon>Archaea</taxon>
        <taxon>Methanobacteriati</taxon>
        <taxon>Methanobacteriota</taxon>
        <taxon>Methanomada group</taxon>
        <taxon>Methanobacteria</taxon>
        <taxon>Methanobacteriales</taxon>
        <taxon>Methanobacteriaceae</taxon>
        <taxon>Methanobrevibacter</taxon>
    </lineage>
</organism>
<protein>
    <submittedName>
        <fullName evidence="1">Uncharacterized protein</fullName>
    </submittedName>
</protein>